<organism evidence="1 2">
    <name type="scientific">Pseudomonas brenneri</name>
    <dbReference type="NCBI Taxonomy" id="129817"/>
    <lineage>
        <taxon>Bacteria</taxon>
        <taxon>Pseudomonadati</taxon>
        <taxon>Pseudomonadota</taxon>
        <taxon>Gammaproteobacteria</taxon>
        <taxon>Pseudomonadales</taxon>
        <taxon>Pseudomonadaceae</taxon>
        <taxon>Pseudomonas</taxon>
    </lineage>
</organism>
<dbReference type="EMBL" id="VUOL01000002">
    <property type="protein sequence ID" value="KAA2232578.1"/>
    <property type="molecule type" value="Genomic_DNA"/>
</dbReference>
<protein>
    <submittedName>
        <fullName evidence="1">Uncharacterized protein</fullName>
    </submittedName>
</protein>
<dbReference type="AlphaFoldDB" id="A0A5B2V1E0"/>
<accession>A0A5B2V1E0</accession>
<dbReference type="Proteomes" id="UP000325296">
    <property type="component" value="Unassembled WGS sequence"/>
</dbReference>
<proteinExistence type="predicted"/>
<comment type="caution">
    <text evidence="1">The sequence shown here is derived from an EMBL/GenBank/DDBJ whole genome shotgun (WGS) entry which is preliminary data.</text>
</comment>
<sequence length="95" mass="10908">MVTEIATRDRLQPSLLDRLTDDEPSILRHTRRAKARVAQGEMNHSTLRFEIEGDLWMPPRLEYPFQHPALIRSPMAPRAGFFGACSNFDLLLFGI</sequence>
<evidence type="ECO:0000313" key="2">
    <source>
        <dbReference type="Proteomes" id="UP000325296"/>
    </source>
</evidence>
<dbReference type="RefSeq" id="WP_065942318.1">
    <property type="nucleotide sequence ID" value="NZ_BMNU01000003.1"/>
</dbReference>
<gene>
    <name evidence="1" type="ORF">F1720_03250</name>
</gene>
<evidence type="ECO:0000313" key="1">
    <source>
        <dbReference type="EMBL" id="KAA2232578.1"/>
    </source>
</evidence>
<name>A0A5B2V1E0_9PSED</name>
<reference evidence="1 2" key="1">
    <citation type="submission" date="2019-09" db="EMBL/GenBank/DDBJ databases">
        <title>Draft genome sequence of Pseudomonas brenneri CCUG 51514(T).</title>
        <authorList>
            <person name="Tunovic T."/>
            <person name="Pineiro-Iglesias B."/>
            <person name="Unosson C."/>
            <person name="Inganas E."/>
            <person name="Ohlen M."/>
            <person name="Cardew S."/>
            <person name="Jensie-Markopoulos S."/>
            <person name="Salva-Serra F."/>
            <person name="Jaen-Luchoro D."/>
            <person name="Svensson-Stadler L."/>
            <person name="Chun J."/>
            <person name="Moore E."/>
        </authorList>
    </citation>
    <scope>NUCLEOTIDE SEQUENCE [LARGE SCALE GENOMIC DNA]</scope>
    <source>
        <strain evidence="1 2">CCUG 51514</strain>
    </source>
</reference>
<dbReference type="OrthoDB" id="119583at2"/>